<evidence type="ECO:0000313" key="2">
    <source>
        <dbReference type="EMBL" id="GLS00787.1"/>
    </source>
</evidence>
<dbReference type="Proteomes" id="UP001156921">
    <property type="component" value="Unassembled WGS sequence"/>
</dbReference>
<proteinExistence type="predicted"/>
<name>A0ABQ6BKP7_9CAUL</name>
<keyword evidence="1" id="KW-1133">Transmembrane helix</keyword>
<comment type="caution">
    <text evidence="2">The sequence shown here is derived from an EMBL/GenBank/DDBJ whole genome shotgun (WGS) entry which is preliminary data.</text>
</comment>
<accession>A0ABQ6BKP7</accession>
<evidence type="ECO:0000256" key="1">
    <source>
        <dbReference type="SAM" id="Phobius"/>
    </source>
</evidence>
<keyword evidence="1" id="KW-0812">Transmembrane</keyword>
<evidence type="ECO:0008006" key="4">
    <source>
        <dbReference type="Google" id="ProtNLM"/>
    </source>
</evidence>
<feature type="transmembrane region" description="Helical" evidence="1">
    <location>
        <begin position="115"/>
        <end position="136"/>
    </location>
</feature>
<keyword evidence="1" id="KW-0472">Membrane</keyword>
<protein>
    <recommendedName>
        <fullName evidence="4">DUF2007 domain-containing protein</fullName>
    </recommendedName>
</protein>
<reference evidence="3" key="1">
    <citation type="journal article" date="2019" name="Int. J. Syst. Evol. Microbiol.">
        <title>The Global Catalogue of Microorganisms (GCM) 10K type strain sequencing project: providing services to taxonomists for standard genome sequencing and annotation.</title>
        <authorList>
            <consortium name="The Broad Institute Genomics Platform"/>
            <consortium name="The Broad Institute Genome Sequencing Center for Infectious Disease"/>
            <person name="Wu L."/>
            <person name="Ma J."/>
        </authorList>
    </citation>
    <scope>NUCLEOTIDE SEQUENCE [LARGE SCALE GENOMIC DNA]</scope>
    <source>
        <strain evidence="3">NBRC 110107</strain>
    </source>
</reference>
<evidence type="ECO:0000313" key="3">
    <source>
        <dbReference type="Proteomes" id="UP001156921"/>
    </source>
</evidence>
<keyword evidence="3" id="KW-1185">Reference proteome</keyword>
<sequence length="138" mass="15175">MSWRDDELEVARFVTVPEGELAVALLRRHNIAARLPDRDMATMNPDLLYAIGGVRVIAPARQITEARNLMDRMRSGEFAREVEASSDWEADALPGKVGELDEAEVHGAVGGAKRWAAPILIFVLLLVLADCAFMAFEA</sequence>
<organism evidence="2 3">
    <name type="scientific">Brevundimonas denitrificans</name>
    <dbReference type="NCBI Taxonomy" id="1443434"/>
    <lineage>
        <taxon>Bacteria</taxon>
        <taxon>Pseudomonadati</taxon>
        <taxon>Pseudomonadota</taxon>
        <taxon>Alphaproteobacteria</taxon>
        <taxon>Caulobacterales</taxon>
        <taxon>Caulobacteraceae</taxon>
        <taxon>Brevundimonas</taxon>
    </lineage>
</organism>
<dbReference type="EMBL" id="BSOY01000011">
    <property type="protein sequence ID" value="GLS00787.1"/>
    <property type="molecule type" value="Genomic_DNA"/>
</dbReference>
<gene>
    <name evidence="2" type="ORF">GCM10007859_07960</name>
</gene>